<evidence type="ECO:0000313" key="3">
    <source>
        <dbReference type="EMBL" id="GHF26492.1"/>
    </source>
</evidence>
<dbReference type="InterPro" id="IPR050523">
    <property type="entry name" value="AKR_Detox_Biosynth"/>
</dbReference>
<dbReference type="Pfam" id="PF00248">
    <property type="entry name" value="Aldo_ket_red"/>
    <property type="match status" value="1"/>
</dbReference>
<dbReference type="EMBL" id="BNAI01000012">
    <property type="protein sequence ID" value="GHF26492.1"/>
    <property type="molecule type" value="Genomic_DNA"/>
</dbReference>
<keyword evidence="1" id="KW-0560">Oxidoreductase</keyword>
<reference evidence="3" key="1">
    <citation type="journal article" date="2014" name="Int. J. Syst. Evol. Microbiol.">
        <title>Complete genome sequence of Corynebacterium casei LMG S-19264T (=DSM 44701T), isolated from a smear-ripened cheese.</title>
        <authorList>
            <consortium name="US DOE Joint Genome Institute (JGI-PGF)"/>
            <person name="Walter F."/>
            <person name="Albersmeier A."/>
            <person name="Kalinowski J."/>
            <person name="Ruckert C."/>
        </authorList>
    </citation>
    <scope>NUCLEOTIDE SEQUENCE</scope>
    <source>
        <strain evidence="3">CGMCC 1.16548</strain>
    </source>
</reference>
<gene>
    <name evidence="3" type="primary">mocA</name>
    <name evidence="3" type="ORF">GCM10011600_29320</name>
</gene>
<evidence type="ECO:0000313" key="4">
    <source>
        <dbReference type="Proteomes" id="UP000617531"/>
    </source>
</evidence>
<proteinExistence type="predicted"/>
<name>A0A8J3GT61_9MICO</name>
<dbReference type="InterPro" id="IPR023210">
    <property type="entry name" value="NADP_OxRdtase_dom"/>
</dbReference>
<dbReference type="Gene3D" id="3.20.20.100">
    <property type="entry name" value="NADP-dependent oxidoreductase domain"/>
    <property type="match status" value="1"/>
</dbReference>
<feature type="domain" description="NADP-dependent oxidoreductase" evidence="2">
    <location>
        <begin position="27"/>
        <end position="304"/>
    </location>
</feature>
<keyword evidence="4" id="KW-1185">Reference proteome</keyword>
<dbReference type="GO" id="GO:0016491">
    <property type="term" value="F:oxidoreductase activity"/>
    <property type="evidence" value="ECO:0007669"/>
    <property type="project" value="UniProtKB-KW"/>
</dbReference>
<dbReference type="GO" id="GO:0005829">
    <property type="term" value="C:cytosol"/>
    <property type="evidence" value="ECO:0007669"/>
    <property type="project" value="TreeGrafter"/>
</dbReference>
<accession>A0A8J3GT61</accession>
<dbReference type="SUPFAM" id="SSF51430">
    <property type="entry name" value="NAD(P)-linked oxidoreductase"/>
    <property type="match status" value="1"/>
</dbReference>
<evidence type="ECO:0000256" key="1">
    <source>
        <dbReference type="ARBA" id="ARBA00023002"/>
    </source>
</evidence>
<sequence length="320" mass="34409">MRRRPTVQSARIMANRRLGRSGLSVSELALGTMTFGAETPAREAHAMLDMFAEAGGNFIDTADAYGLGASEEIVGSWLRSNPELADRMIVATKARFAMSPDINDRGASRRHLTRAIDASLRRLQVDTIDLFQLHAWDPRTEVEETLSTLERAMSAGKILYYGLSNFDGWQISKTVMTAVLRGAPPPVSVQPQYSLVAREVEWEILPAARDAGLAILPWSPLGGGLLTGKYDAGSSILPTTRLGRLTPSSADSRMNAVPARSWKVLEAVRAISSESATSITGVALAWLLNQGAVSSVIVGAREAESRGVVDFRAEGVVATS</sequence>
<comment type="caution">
    <text evidence="3">The sequence shown here is derived from an EMBL/GenBank/DDBJ whole genome shotgun (WGS) entry which is preliminary data.</text>
</comment>
<protein>
    <submittedName>
        <fullName evidence="3">Oxidoreductase</fullName>
    </submittedName>
</protein>
<dbReference type="Proteomes" id="UP000617531">
    <property type="component" value="Unassembled WGS sequence"/>
</dbReference>
<dbReference type="AlphaFoldDB" id="A0A8J3GT61"/>
<dbReference type="PANTHER" id="PTHR43364:SF4">
    <property type="entry name" value="NAD(P)-LINKED OXIDOREDUCTASE SUPERFAMILY PROTEIN"/>
    <property type="match status" value="1"/>
</dbReference>
<dbReference type="PANTHER" id="PTHR43364">
    <property type="entry name" value="NADH-SPECIFIC METHYLGLYOXAL REDUCTASE-RELATED"/>
    <property type="match status" value="1"/>
</dbReference>
<organism evidence="3 4">
    <name type="scientific">Pseudolysinimonas yzui</name>
    <dbReference type="NCBI Taxonomy" id="2708254"/>
    <lineage>
        <taxon>Bacteria</taxon>
        <taxon>Bacillati</taxon>
        <taxon>Actinomycetota</taxon>
        <taxon>Actinomycetes</taxon>
        <taxon>Micrococcales</taxon>
        <taxon>Microbacteriaceae</taxon>
        <taxon>Pseudolysinimonas</taxon>
    </lineage>
</organism>
<dbReference type="InterPro" id="IPR036812">
    <property type="entry name" value="NAD(P)_OxRdtase_dom_sf"/>
</dbReference>
<evidence type="ECO:0000259" key="2">
    <source>
        <dbReference type="Pfam" id="PF00248"/>
    </source>
</evidence>
<reference evidence="3" key="2">
    <citation type="submission" date="2020-09" db="EMBL/GenBank/DDBJ databases">
        <authorList>
            <person name="Sun Q."/>
            <person name="Zhou Y."/>
        </authorList>
    </citation>
    <scope>NUCLEOTIDE SEQUENCE</scope>
    <source>
        <strain evidence="3">CGMCC 1.16548</strain>
    </source>
</reference>